<name>A0A8J6BL68_ZIZPA</name>
<feature type="region of interest" description="Disordered" evidence="1">
    <location>
        <begin position="36"/>
        <end position="70"/>
    </location>
</feature>
<accession>A0A8J6BL68</accession>
<dbReference type="AlphaFoldDB" id="A0A8J6BL68"/>
<keyword evidence="3" id="KW-1185">Reference proteome</keyword>
<dbReference type="Proteomes" id="UP000729402">
    <property type="component" value="Unassembled WGS sequence"/>
</dbReference>
<protein>
    <submittedName>
        <fullName evidence="2">Uncharacterized protein</fullName>
    </submittedName>
</protein>
<reference evidence="2" key="1">
    <citation type="journal article" date="2021" name="bioRxiv">
        <title>Whole Genome Assembly and Annotation of Northern Wild Rice, Zizania palustris L., Supports a Whole Genome Duplication in the Zizania Genus.</title>
        <authorList>
            <person name="Haas M."/>
            <person name="Kono T."/>
            <person name="Macchietto M."/>
            <person name="Millas R."/>
            <person name="McGilp L."/>
            <person name="Shao M."/>
            <person name="Duquette J."/>
            <person name="Hirsch C.N."/>
            <person name="Kimball J."/>
        </authorList>
    </citation>
    <scope>NUCLEOTIDE SEQUENCE</scope>
    <source>
        <tissue evidence="2">Fresh leaf tissue</tissue>
    </source>
</reference>
<dbReference type="EMBL" id="JAAALK010000082">
    <property type="protein sequence ID" value="KAG8087281.1"/>
    <property type="molecule type" value="Genomic_DNA"/>
</dbReference>
<feature type="compositionally biased region" description="Basic and acidic residues" evidence="1">
    <location>
        <begin position="52"/>
        <end position="61"/>
    </location>
</feature>
<comment type="caution">
    <text evidence="2">The sequence shown here is derived from an EMBL/GenBank/DDBJ whole genome shotgun (WGS) entry which is preliminary data.</text>
</comment>
<proteinExistence type="predicted"/>
<sequence>MWCGESETSARDLYTGSYSDGPMVDISPVPYYKMLGSRSQKDRGGSLVQASETRRDCKDTNPQEGELENS</sequence>
<feature type="region of interest" description="Disordered" evidence="1">
    <location>
        <begin position="1"/>
        <end position="20"/>
    </location>
</feature>
<evidence type="ECO:0000313" key="2">
    <source>
        <dbReference type="EMBL" id="KAG8087281.1"/>
    </source>
</evidence>
<evidence type="ECO:0000256" key="1">
    <source>
        <dbReference type="SAM" id="MobiDB-lite"/>
    </source>
</evidence>
<evidence type="ECO:0000313" key="3">
    <source>
        <dbReference type="Proteomes" id="UP000729402"/>
    </source>
</evidence>
<reference evidence="2" key="2">
    <citation type="submission" date="2021-02" db="EMBL/GenBank/DDBJ databases">
        <authorList>
            <person name="Kimball J.A."/>
            <person name="Haas M.W."/>
            <person name="Macchietto M."/>
            <person name="Kono T."/>
            <person name="Duquette J."/>
            <person name="Shao M."/>
        </authorList>
    </citation>
    <scope>NUCLEOTIDE SEQUENCE</scope>
    <source>
        <tissue evidence="2">Fresh leaf tissue</tissue>
    </source>
</reference>
<gene>
    <name evidence="2" type="ORF">GUJ93_ZPchr0010g10396</name>
</gene>
<organism evidence="2 3">
    <name type="scientific">Zizania palustris</name>
    <name type="common">Northern wild rice</name>
    <dbReference type="NCBI Taxonomy" id="103762"/>
    <lineage>
        <taxon>Eukaryota</taxon>
        <taxon>Viridiplantae</taxon>
        <taxon>Streptophyta</taxon>
        <taxon>Embryophyta</taxon>
        <taxon>Tracheophyta</taxon>
        <taxon>Spermatophyta</taxon>
        <taxon>Magnoliopsida</taxon>
        <taxon>Liliopsida</taxon>
        <taxon>Poales</taxon>
        <taxon>Poaceae</taxon>
        <taxon>BOP clade</taxon>
        <taxon>Oryzoideae</taxon>
        <taxon>Oryzeae</taxon>
        <taxon>Zizaniinae</taxon>
        <taxon>Zizania</taxon>
    </lineage>
</organism>